<comment type="caution">
    <text evidence="1">The sequence shown here is derived from an EMBL/GenBank/DDBJ whole genome shotgun (WGS) entry which is preliminary data.</text>
</comment>
<dbReference type="Proteomes" id="UP001236806">
    <property type="component" value="Unassembled WGS sequence"/>
</dbReference>
<accession>A0ABU0PNF7</accession>
<keyword evidence="2" id="KW-1185">Reference proteome</keyword>
<dbReference type="EMBL" id="JAUSXB010000001">
    <property type="protein sequence ID" value="MDQ0674794.1"/>
    <property type="molecule type" value="Genomic_DNA"/>
</dbReference>
<protein>
    <submittedName>
        <fullName evidence="1">Uncharacterized protein</fullName>
    </submittedName>
</protein>
<evidence type="ECO:0000313" key="2">
    <source>
        <dbReference type="Proteomes" id="UP001236806"/>
    </source>
</evidence>
<name>A0ABU0PNF7_9MICC</name>
<organism evidence="1 2">
    <name type="scientific">Pseudarthrobacter siccitolerans</name>
    <dbReference type="NCBI Taxonomy" id="861266"/>
    <lineage>
        <taxon>Bacteria</taxon>
        <taxon>Bacillati</taxon>
        <taxon>Actinomycetota</taxon>
        <taxon>Actinomycetes</taxon>
        <taxon>Micrococcales</taxon>
        <taxon>Micrococcaceae</taxon>
        <taxon>Pseudarthrobacter</taxon>
    </lineage>
</organism>
<evidence type="ECO:0000313" key="1">
    <source>
        <dbReference type="EMBL" id="MDQ0674794.1"/>
    </source>
</evidence>
<sequence length="53" mass="5981">MELISSSSPSSSRKLVYITFRLRFSIRCTSSEDAVLNVAQSIEERRKSAEADK</sequence>
<proteinExistence type="predicted"/>
<reference evidence="1 2" key="1">
    <citation type="submission" date="2023-07" db="EMBL/GenBank/DDBJ databases">
        <title>Comparative genomics of wheat-associated soil bacteria to identify genetic determinants of phenazine resistance.</title>
        <authorList>
            <person name="Mouncey N."/>
        </authorList>
    </citation>
    <scope>NUCLEOTIDE SEQUENCE [LARGE SCALE GENOMIC DNA]</scope>
    <source>
        <strain evidence="1 2">W1I3</strain>
    </source>
</reference>
<gene>
    <name evidence="1" type="ORF">QFZ36_002355</name>
</gene>